<evidence type="ECO:0008006" key="3">
    <source>
        <dbReference type="Google" id="ProtNLM"/>
    </source>
</evidence>
<sequence length="626" mass="71707">MSEQKRQSVLGLRLLAPNLEKFSDRQIEVAQTWALHFSVPPARLTSFIETYLSSTVHTRCWCVTLPSPNDQIRPVLARIGDHLQYFDGHLVKACKITGKDRVHKKKPTALVAQQLLLRFEKRWYADVLLTSFCRSAGERAQDLSIEDLGSFNRSRYDATVSNNRYFNPRNRFYLKQIGSTLKQFCQCLDQELLFAIRSAQCPSPKLYNWLAQGDRIRRMQALKAQPVLVPLLLLVNQWPWPWDGQQQVFLDSPWEQLQEFRPTWCDDTYLVESRECLVGRIADAGLPLIDILAWLLQAPRTSVRYLGQQRVFDTGSALTRISREGPETPWHRLVLGASMGNRRPSTKTHWKTFFALLDKIPYQLLEHTKDWGRLFSGCPIEWSNPDWPQIADQLQDLNDVFNSIDESHGPDAREALQKLKSFIATATYHQIASLVDGFHLALIDIREALDAADPQTKTDSLTPWRPLLSSNDTPLVSPNGLQIVELTCPADLDAEHRALGHCIDGYDYSAYRGNCRLFSVRENGQSLASAEIQMDESAWGETPATLTPKHLVTIQLRGLRNRTPKSGSRVDRAYQWFWAKIKSGELAINLEWPDQTLSMSRYTNRNRKQLHAQGCAEWINLRLSRT</sequence>
<protein>
    <recommendedName>
        <fullName evidence="3">PcfJ-like protein</fullName>
    </recommendedName>
</protein>
<name>A0A1H3C7R5_9PSED</name>
<dbReference type="Proteomes" id="UP000182902">
    <property type="component" value="Unassembled WGS sequence"/>
</dbReference>
<dbReference type="RefSeq" id="WP_069786023.1">
    <property type="nucleotide sequence ID" value="NZ_FNOX01000001.1"/>
</dbReference>
<accession>A0A1H3C7R5</accession>
<evidence type="ECO:0000313" key="1">
    <source>
        <dbReference type="EMBL" id="SDX50187.1"/>
    </source>
</evidence>
<organism evidence="1 2">
    <name type="scientific">Pseudomonas salomonii</name>
    <dbReference type="NCBI Taxonomy" id="191391"/>
    <lineage>
        <taxon>Bacteria</taxon>
        <taxon>Pseudomonadati</taxon>
        <taxon>Pseudomonadota</taxon>
        <taxon>Gammaproteobacteria</taxon>
        <taxon>Pseudomonadales</taxon>
        <taxon>Pseudomonadaceae</taxon>
        <taxon>Pseudomonas</taxon>
    </lineage>
</organism>
<reference evidence="1 2" key="1">
    <citation type="submission" date="2016-10" db="EMBL/GenBank/DDBJ databases">
        <authorList>
            <person name="de Groot N.N."/>
        </authorList>
    </citation>
    <scope>NUCLEOTIDE SEQUENCE [LARGE SCALE GENOMIC DNA]</scope>
    <source>
        <strain evidence="1 2">ICMP 14252</strain>
    </source>
</reference>
<dbReference type="AlphaFoldDB" id="A0A1H3C7R5"/>
<dbReference type="EMBL" id="FNOX01000001">
    <property type="protein sequence ID" value="SDX50187.1"/>
    <property type="molecule type" value="Genomic_DNA"/>
</dbReference>
<evidence type="ECO:0000313" key="2">
    <source>
        <dbReference type="Proteomes" id="UP000182902"/>
    </source>
</evidence>
<gene>
    <name evidence="1" type="ORF">SAMN05216247_101210</name>
</gene>
<proteinExistence type="predicted"/>